<reference evidence="1 2" key="1">
    <citation type="submission" date="2014-03" db="EMBL/GenBank/DDBJ databases">
        <title>Genome sequence of Sphingobium yanoikuyae B1.</title>
        <authorList>
            <person name="Gan H.M."/>
            <person name="Gan H.Y."/>
            <person name="Savka M.A."/>
        </authorList>
    </citation>
    <scope>NUCLEOTIDE SEQUENCE [LARGE SCALE GENOMIC DNA]</scope>
    <source>
        <strain evidence="1 2">B1</strain>
    </source>
</reference>
<evidence type="ECO:0000313" key="1">
    <source>
        <dbReference type="EMBL" id="KEZ17176.1"/>
    </source>
</evidence>
<organism evidence="1 2">
    <name type="scientific">Sphingobium yanoikuyae</name>
    <name type="common">Sphingomonas yanoikuyae</name>
    <dbReference type="NCBI Taxonomy" id="13690"/>
    <lineage>
        <taxon>Bacteria</taxon>
        <taxon>Pseudomonadati</taxon>
        <taxon>Pseudomonadota</taxon>
        <taxon>Alphaproteobacteria</taxon>
        <taxon>Sphingomonadales</taxon>
        <taxon>Sphingomonadaceae</taxon>
        <taxon>Sphingobium</taxon>
    </lineage>
</organism>
<comment type="caution">
    <text evidence="1">The sequence shown here is derived from an EMBL/GenBank/DDBJ whole genome shotgun (WGS) entry which is preliminary data.</text>
</comment>
<name>A0A084EGT4_SPHYA</name>
<dbReference type="Proteomes" id="UP000028534">
    <property type="component" value="Unassembled WGS sequence"/>
</dbReference>
<dbReference type="PATRIC" id="fig|13690.10.peg.3763"/>
<dbReference type="AlphaFoldDB" id="A0A084EGT4"/>
<proteinExistence type="predicted"/>
<dbReference type="EMBL" id="JGVR01000024">
    <property type="protein sequence ID" value="KEZ17176.1"/>
    <property type="molecule type" value="Genomic_DNA"/>
</dbReference>
<accession>A0A084EGT4</accession>
<protein>
    <submittedName>
        <fullName evidence="1">Uncharacterized protein</fullName>
    </submittedName>
</protein>
<gene>
    <name evidence="1" type="ORF">CP98_03674</name>
</gene>
<evidence type="ECO:0000313" key="2">
    <source>
        <dbReference type="Proteomes" id="UP000028534"/>
    </source>
</evidence>
<sequence length="102" mass="11501">MTPIERAARALFKYEPGPYGDCVDWAIEQDFGWRDRVDEVRLVLNAIREPSDAMLDAGRMADINGDGSFAHWQAMIDTGQAKVVNREPEPNSVTITLPVRRL</sequence>
<dbReference type="RefSeq" id="WP_037521407.1">
    <property type="nucleotide sequence ID" value="NZ_JGVR01000024.1"/>
</dbReference>